<sequence>MINPLLAAGMVLCAAVPATAGAQNTPLPALPASQAKAATPDTYRSAFEGYKPYTEETVGDWKAINATTAKIGGWRVYAKEAREPQVPNTTVDPGKGIAPAEPAKP</sequence>
<evidence type="ECO:0000313" key="3">
    <source>
        <dbReference type="EMBL" id="APW35974.1"/>
    </source>
</evidence>
<feature type="region of interest" description="Disordered" evidence="1">
    <location>
        <begin position="84"/>
        <end position="105"/>
    </location>
</feature>
<feature type="signal peptide" evidence="2">
    <location>
        <begin position="1"/>
        <end position="22"/>
    </location>
</feature>
<evidence type="ECO:0000256" key="1">
    <source>
        <dbReference type="SAM" id="MobiDB-lite"/>
    </source>
</evidence>
<evidence type="ECO:0000313" key="4">
    <source>
        <dbReference type="Proteomes" id="UP000186609"/>
    </source>
</evidence>
<accession>A0A1P8JQD8</accession>
<protein>
    <submittedName>
        <fullName evidence="3">Uncharacterized protein</fullName>
    </submittedName>
</protein>
<gene>
    <name evidence="3" type="ORF">RD110_01085</name>
</gene>
<keyword evidence="2" id="KW-0732">Signal</keyword>
<dbReference type="EMBL" id="CP019236">
    <property type="protein sequence ID" value="APW35974.1"/>
    <property type="molecule type" value="Genomic_DNA"/>
</dbReference>
<name>A0A1P8JQD8_9BURK</name>
<proteinExistence type="predicted"/>
<dbReference type="Proteomes" id="UP000186609">
    <property type="component" value="Chromosome"/>
</dbReference>
<evidence type="ECO:0000256" key="2">
    <source>
        <dbReference type="SAM" id="SignalP"/>
    </source>
</evidence>
<feature type="chain" id="PRO_5013066161" evidence="2">
    <location>
        <begin position="23"/>
        <end position="105"/>
    </location>
</feature>
<dbReference type="OrthoDB" id="7022621at2"/>
<dbReference type="KEGG" id="rhy:RD110_01085"/>
<dbReference type="STRING" id="1842727.RD110_01085"/>
<organism evidence="3 4">
    <name type="scientific">Rhodoferax koreensis</name>
    <dbReference type="NCBI Taxonomy" id="1842727"/>
    <lineage>
        <taxon>Bacteria</taxon>
        <taxon>Pseudomonadati</taxon>
        <taxon>Pseudomonadota</taxon>
        <taxon>Betaproteobacteria</taxon>
        <taxon>Burkholderiales</taxon>
        <taxon>Comamonadaceae</taxon>
        <taxon>Rhodoferax</taxon>
    </lineage>
</organism>
<reference evidence="3 4" key="1">
    <citation type="submission" date="2017-01" db="EMBL/GenBank/DDBJ databases">
        <authorList>
            <person name="Mah S.A."/>
            <person name="Swanson W.J."/>
            <person name="Moy G.W."/>
            <person name="Vacquier V.D."/>
        </authorList>
    </citation>
    <scope>NUCLEOTIDE SEQUENCE [LARGE SCALE GENOMIC DNA]</scope>
    <source>
        <strain evidence="3 4">DCY110</strain>
    </source>
</reference>
<keyword evidence="4" id="KW-1185">Reference proteome</keyword>
<dbReference type="RefSeq" id="WP_076195876.1">
    <property type="nucleotide sequence ID" value="NZ_CP019236.1"/>
</dbReference>
<dbReference type="AlphaFoldDB" id="A0A1P8JQD8"/>